<dbReference type="KEGG" id="dai:Desaci_0667"/>
<protein>
    <submittedName>
        <fullName evidence="3">Uncharacterized protein</fullName>
    </submittedName>
</protein>
<accession>I4D1Q4</accession>
<feature type="region of interest" description="Disordered" evidence="1">
    <location>
        <begin position="199"/>
        <end position="220"/>
    </location>
</feature>
<reference evidence="3 4" key="1">
    <citation type="journal article" date="2012" name="J. Bacteriol.">
        <title>Complete genome sequences of Desulfosporosinus orientis DSM765T, Desulfosporosinus youngiae DSM17734T, Desulfosporosinus meridiei DSM13257T, and Desulfosporosinus acidiphilus DSM22704T.</title>
        <authorList>
            <person name="Pester M."/>
            <person name="Brambilla E."/>
            <person name="Alazard D."/>
            <person name="Rattei T."/>
            <person name="Weinmaier T."/>
            <person name="Han J."/>
            <person name="Lucas S."/>
            <person name="Lapidus A."/>
            <person name="Cheng J.F."/>
            <person name="Goodwin L."/>
            <person name="Pitluck S."/>
            <person name="Peters L."/>
            <person name="Ovchinnikova G."/>
            <person name="Teshima H."/>
            <person name="Detter J.C."/>
            <person name="Han C.S."/>
            <person name="Tapia R."/>
            <person name="Land M.L."/>
            <person name="Hauser L."/>
            <person name="Kyrpides N.C."/>
            <person name="Ivanova N.N."/>
            <person name="Pagani I."/>
            <person name="Huntmann M."/>
            <person name="Wei C.L."/>
            <person name="Davenport K.W."/>
            <person name="Daligault H."/>
            <person name="Chain P.S."/>
            <person name="Chen A."/>
            <person name="Mavromatis K."/>
            <person name="Markowitz V."/>
            <person name="Szeto E."/>
            <person name="Mikhailova N."/>
            <person name="Pati A."/>
            <person name="Wagner M."/>
            <person name="Woyke T."/>
            <person name="Ollivier B."/>
            <person name="Klenk H.P."/>
            <person name="Spring S."/>
            <person name="Loy A."/>
        </authorList>
    </citation>
    <scope>NUCLEOTIDE SEQUENCE [LARGE SCALE GENOMIC DNA]</scope>
    <source>
        <strain evidence="4">DSM 22704 / JCM 16185 / SJ4</strain>
    </source>
</reference>
<dbReference type="EMBL" id="CP003639">
    <property type="protein sequence ID" value="AFM39728.1"/>
    <property type="molecule type" value="Genomic_DNA"/>
</dbReference>
<dbReference type="RefSeq" id="WP_014825740.1">
    <property type="nucleotide sequence ID" value="NC_018068.1"/>
</dbReference>
<evidence type="ECO:0000256" key="1">
    <source>
        <dbReference type="SAM" id="MobiDB-lite"/>
    </source>
</evidence>
<proteinExistence type="predicted"/>
<dbReference type="HOGENOM" id="CLU_1254247_0_0_9"/>
<feature type="chain" id="PRO_5003687932" evidence="2">
    <location>
        <begin position="27"/>
        <end position="220"/>
    </location>
</feature>
<evidence type="ECO:0000256" key="2">
    <source>
        <dbReference type="SAM" id="SignalP"/>
    </source>
</evidence>
<evidence type="ECO:0000313" key="4">
    <source>
        <dbReference type="Proteomes" id="UP000002892"/>
    </source>
</evidence>
<feature type="region of interest" description="Disordered" evidence="1">
    <location>
        <begin position="29"/>
        <end position="54"/>
    </location>
</feature>
<feature type="compositionally biased region" description="Low complexity" evidence="1">
    <location>
        <begin position="201"/>
        <end position="220"/>
    </location>
</feature>
<dbReference type="Proteomes" id="UP000002892">
    <property type="component" value="Chromosome"/>
</dbReference>
<dbReference type="AlphaFoldDB" id="I4D1Q4"/>
<evidence type="ECO:0000313" key="3">
    <source>
        <dbReference type="EMBL" id="AFM39728.1"/>
    </source>
</evidence>
<keyword evidence="2" id="KW-0732">Signal</keyword>
<name>I4D1Q4_DESAJ</name>
<organism evidence="3 4">
    <name type="scientific">Desulfosporosinus acidiphilus (strain DSM 22704 / JCM 16185 / SJ4)</name>
    <dbReference type="NCBI Taxonomy" id="646529"/>
    <lineage>
        <taxon>Bacteria</taxon>
        <taxon>Bacillati</taxon>
        <taxon>Bacillota</taxon>
        <taxon>Clostridia</taxon>
        <taxon>Eubacteriales</taxon>
        <taxon>Desulfitobacteriaceae</taxon>
        <taxon>Desulfosporosinus</taxon>
    </lineage>
</organism>
<gene>
    <name evidence="3" type="ordered locus">Desaci_0667</name>
</gene>
<dbReference type="OrthoDB" id="1798524at2"/>
<sequence>MRKSSKMLACLIVSSSILSFTIPALADTSTQTTAPSTNQVQNSSTGTATPSSTQITPADQAAARKQKLQNEILHLQNAQQFQQDLAPIRQLQAQDKQLHDQVIALRKTIQAQVKTDRQAKNYTALLAALNDMIPMQDDIASAREAAQNAKTDWAQLRTDNKANNASAVTADLSKVQSDIQNRISVYQKILGDLQKINGDLTTASSTTTPSNTAPSSAQTT</sequence>
<keyword evidence="4" id="KW-1185">Reference proteome</keyword>
<feature type="signal peptide" evidence="2">
    <location>
        <begin position="1"/>
        <end position="26"/>
    </location>
</feature>